<dbReference type="Pfam" id="PF14340">
    <property type="entry name" value="DUF4395"/>
    <property type="match status" value="1"/>
</dbReference>
<feature type="transmembrane region" description="Helical" evidence="1">
    <location>
        <begin position="43"/>
        <end position="62"/>
    </location>
</feature>
<sequence length="155" mass="16027">MIDPRSPRFGAGITAVLLAVVIVLGLSAPPAGDVASRILNPPYLLLGAISALFLWGTTAGVARHPYGLLFRTLVRPRLGPPRELEDPRPPTFAQGVGFVVTAAGLVLGALGVPFAVSVAAALAFVAALLNSAFGYCIGCQLYLVLLRLRPSGARA</sequence>
<keyword evidence="4" id="KW-1185">Reference proteome</keyword>
<gene>
    <name evidence="3" type="ORF">NVV95_10570</name>
</gene>
<keyword evidence="1" id="KW-0812">Transmembrane</keyword>
<evidence type="ECO:0000259" key="2">
    <source>
        <dbReference type="Pfam" id="PF14340"/>
    </source>
</evidence>
<evidence type="ECO:0000313" key="3">
    <source>
        <dbReference type="EMBL" id="MCS5714994.1"/>
    </source>
</evidence>
<proteinExistence type="predicted"/>
<accession>A0ABT2GJA7</accession>
<feature type="transmembrane region" description="Helical" evidence="1">
    <location>
        <begin position="92"/>
        <end position="112"/>
    </location>
</feature>
<comment type="caution">
    <text evidence="3">The sequence shown here is derived from an EMBL/GenBank/DDBJ whole genome shotgun (WGS) entry which is preliminary data.</text>
</comment>
<protein>
    <submittedName>
        <fullName evidence="3">DUF4395 domain-containing protein</fullName>
    </submittedName>
</protein>
<evidence type="ECO:0000313" key="4">
    <source>
        <dbReference type="Proteomes" id="UP001165580"/>
    </source>
</evidence>
<organism evidence="3 4">
    <name type="scientific">Herbiconiux gentiana</name>
    <dbReference type="NCBI Taxonomy" id="2970912"/>
    <lineage>
        <taxon>Bacteria</taxon>
        <taxon>Bacillati</taxon>
        <taxon>Actinomycetota</taxon>
        <taxon>Actinomycetes</taxon>
        <taxon>Micrococcales</taxon>
        <taxon>Microbacteriaceae</taxon>
        <taxon>Herbiconiux</taxon>
    </lineage>
</organism>
<dbReference type="RefSeq" id="WP_259486517.1">
    <property type="nucleotide sequence ID" value="NZ_JANTEZ010000004.1"/>
</dbReference>
<dbReference type="InterPro" id="IPR025508">
    <property type="entry name" value="DUF4395"/>
</dbReference>
<name>A0ABT2GJA7_9MICO</name>
<dbReference type="Proteomes" id="UP001165580">
    <property type="component" value="Unassembled WGS sequence"/>
</dbReference>
<feature type="transmembrane region" description="Helical" evidence="1">
    <location>
        <begin position="118"/>
        <end position="145"/>
    </location>
</feature>
<evidence type="ECO:0000256" key="1">
    <source>
        <dbReference type="SAM" id="Phobius"/>
    </source>
</evidence>
<keyword evidence="1" id="KW-1133">Transmembrane helix</keyword>
<reference evidence="3" key="1">
    <citation type="submission" date="2022-08" db="EMBL/GenBank/DDBJ databases">
        <authorList>
            <person name="Deng Y."/>
            <person name="Han X.-F."/>
            <person name="Zhang Y.-Q."/>
        </authorList>
    </citation>
    <scope>NUCLEOTIDE SEQUENCE</scope>
    <source>
        <strain evidence="3">CPCC 205716</strain>
    </source>
</reference>
<dbReference type="EMBL" id="JANTEZ010000004">
    <property type="protein sequence ID" value="MCS5714994.1"/>
    <property type="molecule type" value="Genomic_DNA"/>
</dbReference>
<keyword evidence="1" id="KW-0472">Membrane</keyword>
<feature type="domain" description="DUF4395" evidence="2">
    <location>
        <begin position="2"/>
        <end position="147"/>
    </location>
</feature>